<dbReference type="AlphaFoldDB" id="M0AFQ8"/>
<evidence type="ECO:0000313" key="1">
    <source>
        <dbReference type="EMBL" id="ELY96712.1"/>
    </source>
</evidence>
<evidence type="ECO:0000313" key="2">
    <source>
        <dbReference type="Proteomes" id="UP000011693"/>
    </source>
</evidence>
<organism evidence="1 2">
    <name type="scientific">Natrialba chahannaoensis JCM 10990</name>
    <dbReference type="NCBI Taxonomy" id="1227492"/>
    <lineage>
        <taxon>Archaea</taxon>
        <taxon>Methanobacteriati</taxon>
        <taxon>Methanobacteriota</taxon>
        <taxon>Stenosarchaea group</taxon>
        <taxon>Halobacteria</taxon>
        <taxon>Halobacteriales</taxon>
        <taxon>Natrialbaceae</taxon>
        <taxon>Natrialba</taxon>
    </lineage>
</organism>
<accession>M0AFQ8</accession>
<keyword evidence="2" id="KW-1185">Reference proteome</keyword>
<dbReference type="OrthoDB" id="197906at2157"/>
<dbReference type="STRING" id="1227492.C482_15096"/>
<gene>
    <name evidence="1" type="ORF">C482_15096</name>
</gene>
<dbReference type="RefSeq" id="WP_006168507.1">
    <property type="nucleotide sequence ID" value="NZ_AOIN01000080.1"/>
</dbReference>
<proteinExistence type="predicted"/>
<protein>
    <submittedName>
        <fullName evidence="1">Uncharacterized protein</fullName>
    </submittedName>
</protein>
<comment type="caution">
    <text evidence="1">The sequence shown here is derived from an EMBL/GenBank/DDBJ whole genome shotgun (WGS) entry which is preliminary data.</text>
</comment>
<name>M0AFQ8_9EURY</name>
<dbReference type="Proteomes" id="UP000011693">
    <property type="component" value="Unassembled WGS sequence"/>
</dbReference>
<sequence length="237" mass="27981">MIGLLSGGIRFTKWRIKERNEYIVLQSKSNQVKNRISGYEALTDPLAIIWIEPDQIQYFADVFDKYGHEGAIYDGLWDRQRKKITESTKYIGLKERFLDGKTWEETKIFEDFLEIIQNGGQKDQCYTREDLLERYREIDDLYDSIKSHGILTQSEIRGDEYKFENILLNIGRDGELLFNGNGWHRLCISKILGLSKIPVRIYVRHREWQEKRESIAKKDIVPTQYATHPDIECTLPK</sequence>
<dbReference type="EMBL" id="AOIN01000080">
    <property type="protein sequence ID" value="ELY96712.1"/>
    <property type="molecule type" value="Genomic_DNA"/>
</dbReference>
<reference evidence="1 2" key="1">
    <citation type="journal article" date="2014" name="PLoS Genet.">
        <title>Phylogenetically driven sequencing of extremely halophilic archaea reveals strategies for static and dynamic osmo-response.</title>
        <authorList>
            <person name="Becker E.A."/>
            <person name="Seitzer P.M."/>
            <person name="Tritt A."/>
            <person name="Larsen D."/>
            <person name="Krusor M."/>
            <person name="Yao A.I."/>
            <person name="Wu D."/>
            <person name="Madern D."/>
            <person name="Eisen J.A."/>
            <person name="Darling A.E."/>
            <person name="Facciotti M.T."/>
        </authorList>
    </citation>
    <scope>NUCLEOTIDE SEQUENCE [LARGE SCALE GENOMIC DNA]</scope>
    <source>
        <strain evidence="1 2">JCM 10990</strain>
    </source>
</reference>